<dbReference type="Proteomes" id="UP001627154">
    <property type="component" value="Unassembled WGS sequence"/>
</dbReference>
<dbReference type="EMBL" id="JBJJXI010000018">
    <property type="protein sequence ID" value="KAL3406792.1"/>
    <property type="molecule type" value="Genomic_DNA"/>
</dbReference>
<gene>
    <name evidence="2" type="ORF">TKK_000926</name>
</gene>
<evidence type="ECO:0000313" key="3">
    <source>
        <dbReference type="Proteomes" id="UP001627154"/>
    </source>
</evidence>
<organism evidence="2 3">
    <name type="scientific">Trichogramma kaykai</name>
    <dbReference type="NCBI Taxonomy" id="54128"/>
    <lineage>
        <taxon>Eukaryota</taxon>
        <taxon>Metazoa</taxon>
        <taxon>Ecdysozoa</taxon>
        <taxon>Arthropoda</taxon>
        <taxon>Hexapoda</taxon>
        <taxon>Insecta</taxon>
        <taxon>Pterygota</taxon>
        <taxon>Neoptera</taxon>
        <taxon>Endopterygota</taxon>
        <taxon>Hymenoptera</taxon>
        <taxon>Apocrita</taxon>
        <taxon>Proctotrupomorpha</taxon>
        <taxon>Chalcidoidea</taxon>
        <taxon>Trichogrammatidae</taxon>
        <taxon>Trichogramma</taxon>
    </lineage>
</organism>
<comment type="caution">
    <text evidence="2">The sequence shown here is derived from an EMBL/GenBank/DDBJ whole genome shotgun (WGS) entry which is preliminary data.</text>
</comment>
<name>A0ABD2XN88_9HYME</name>
<proteinExistence type="predicted"/>
<keyword evidence="3" id="KW-1185">Reference proteome</keyword>
<feature type="region of interest" description="Disordered" evidence="1">
    <location>
        <begin position="1"/>
        <end position="24"/>
    </location>
</feature>
<evidence type="ECO:0000256" key="1">
    <source>
        <dbReference type="SAM" id="MobiDB-lite"/>
    </source>
</evidence>
<dbReference type="AlphaFoldDB" id="A0ABD2XN88"/>
<evidence type="ECO:0000313" key="2">
    <source>
        <dbReference type="EMBL" id="KAL3406792.1"/>
    </source>
</evidence>
<sequence length="282" mass="33216">MHLLSSRRAPIHNVQRRAGHPSSSRSCIYTADLDDEIKIIRVAEKERSLAQKCIHYTCLSLFVHAHARRRTCIRVWKAHDIDTASRLCCTSTEDHKTIDVNVIASRSRSPRLYRHVSHVLFRGVTSYRALGKVARMNKSNLRVRDARDIIPATNAQFTTYRVREFEPFRRIEHQTVLNILFHRYRSIKHTEKMPPNLIDRKYFLARSNSEVIINLVNYLNDNEIEEEQLQDKKVLRTIISEGTLQFNLHMIMQLKIQFNSHIDPIDDHYLHPRTIGRFVCQR</sequence>
<protein>
    <submittedName>
        <fullName evidence="2">Uncharacterized protein</fullName>
    </submittedName>
</protein>
<reference evidence="2 3" key="1">
    <citation type="journal article" date="2024" name="bioRxiv">
        <title>A reference genome for Trichogramma kaykai: A tiny desert-dwelling parasitoid wasp with competing sex-ratio distorters.</title>
        <authorList>
            <person name="Culotta J."/>
            <person name="Lindsey A.R."/>
        </authorList>
    </citation>
    <scope>NUCLEOTIDE SEQUENCE [LARGE SCALE GENOMIC DNA]</scope>
    <source>
        <strain evidence="2 3">KSX58</strain>
    </source>
</reference>
<accession>A0ABD2XN88</accession>